<dbReference type="InterPro" id="IPR004843">
    <property type="entry name" value="Calcineurin-like_PHP"/>
</dbReference>
<proteinExistence type="predicted"/>
<name>A0A5J4R6B3_9ZZZZ</name>
<evidence type="ECO:0000313" key="8">
    <source>
        <dbReference type="EMBL" id="KAA6329228.1"/>
    </source>
</evidence>
<keyword evidence="5" id="KW-0472">Membrane</keyword>
<protein>
    <submittedName>
        <fullName evidence="8">UDP-2 3-diacylglucosamine hydrolase</fullName>
        <ecNumber evidence="8">3.6.1.54</ecNumber>
    </submittedName>
</protein>
<evidence type="ECO:0000256" key="6">
    <source>
        <dbReference type="ARBA" id="ARBA00023211"/>
    </source>
</evidence>
<sequence length="257" mass="30344">MKNIYFLSDAHLGSRAIEHGRTQERRLVNFLDGIKHKATAVYLLGDMFDFWYEFRTVVPKGYTRFLGKLSELTDKGIEVHFFTGNHDLWCGDYLTKECGVIMHYEPLTVELYGKEFYLAHGDGLGDPDKKFQFLRAMFHSATLQTLFSALHPRWSMEMGLSWAKHSRMKRENDQKTNYLTENKEHLIIYTKKYLENHPSINYFIYGHRHIPFDLVLSKTVRLIILGDWINDFSYVVFDGKNLFLEEFVEGERLCKFN</sequence>
<dbReference type="AlphaFoldDB" id="A0A5J4R6B3"/>
<dbReference type="GO" id="GO:0008758">
    <property type="term" value="F:UDP-2,3-diacylglucosamine hydrolase activity"/>
    <property type="evidence" value="ECO:0007669"/>
    <property type="project" value="TreeGrafter"/>
</dbReference>
<comment type="caution">
    <text evidence="8">The sequence shown here is derived from an EMBL/GenBank/DDBJ whole genome shotgun (WGS) entry which is preliminary data.</text>
</comment>
<evidence type="ECO:0000256" key="4">
    <source>
        <dbReference type="ARBA" id="ARBA00022801"/>
    </source>
</evidence>
<dbReference type="GO" id="GO:0009245">
    <property type="term" value="P:lipid A biosynthetic process"/>
    <property type="evidence" value="ECO:0007669"/>
    <property type="project" value="TreeGrafter"/>
</dbReference>
<keyword evidence="6" id="KW-0464">Manganese</keyword>
<keyword evidence="2" id="KW-0997">Cell inner membrane</keyword>
<dbReference type="PANTHER" id="PTHR34990">
    <property type="entry name" value="UDP-2,3-DIACYLGLUCOSAMINE HYDROLASE-RELATED"/>
    <property type="match status" value="1"/>
</dbReference>
<evidence type="ECO:0000259" key="7">
    <source>
        <dbReference type="Pfam" id="PF00149"/>
    </source>
</evidence>
<keyword evidence="3" id="KW-0479">Metal-binding</keyword>
<dbReference type="CDD" id="cd07398">
    <property type="entry name" value="MPP_YbbF-LpxH"/>
    <property type="match status" value="1"/>
</dbReference>
<keyword evidence="1" id="KW-1003">Cell membrane</keyword>
<dbReference type="EC" id="3.6.1.54" evidence="8"/>
<dbReference type="Pfam" id="PF00149">
    <property type="entry name" value="Metallophos"/>
    <property type="match status" value="1"/>
</dbReference>
<dbReference type="GO" id="GO:0016020">
    <property type="term" value="C:membrane"/>
    <property type="evidence" value="ECO:0007669"/>
    <property type="project" value="GOC"/>
</dbReference>
<evidence type="ECO:0000256" key="5">
    <source>
        <dbReference type="ARBA" id="ARBA00023136"/>
    </source>
</evidence>
<dbReference type="InterPro" id="IPR043461">
    <property type="entry name" value="LpxH-like"/>
</dbReference>
<dbReference type="GO" id="GO:0046872">
    <property type="term" value="F:metal ion binding"/>
    <property type="evidence" value="ECO:0007669"/>
    <property type="project" value="UniProtKB-KW"/>
</dbReference>
<accession>A0A5J4R6B3</accession>
<evidence type="ECO:0000256" key="1">
    <source>
        <dbReference type="ARBA" id="ARBA00022475"/>
    </source>
</evidence>
<gene>
    <name evidence="8" type="ORF">EZS27_021946</name>
</gene>
<dbReference type="SUPFAM" id="SSF56300">
    <property type="entry name" value="Metallo-dependent phosphatases"/>
    <property type="match status" value="1"/>
</dbReference>
<evidence type="ECO:0000256" key="3">
    <source>
        <dbReference type="ARBA" id="ARBA00022723"/>
    </source>
</evidence>
<keyword evidence="4 8" id="KW-0378">Hydrolase</keyword>
<dbReference type="Gene3D" id="3.60.21.10">
    <property type="match status" value="1"/>
</dbReference>
<organism evidence="8">
    <name type="scientific">termite gut metagenome</name>
    <dbReference type="NCBI Taxonomy" id="433724"/>
    <lineage>
        <taxon>unclassified sequences</taxon>
        <taxon>metagenomes</taxon>
        <taxon>organismal metagenomes</taxon>
    </lineage>
</organism>
<dbReference type="EMBL" id="SNRY01001681">
    <property type="protein sequence ID" value="KAA6329228.1"/>
    <property type="molecule type" value="Genomic_DNA"/>
</dbReference>
<dbReference type="PANTHER" id="PTHR34990:SF1">
    <property type="entry name" value="UDP-2,3-DIACYLGLUCOSAMINE HYDROLASE"/>
    <property type="match status" value="1"/>
</dbReference>
<feature type="domain" description="Calcineurin-like phosphoesterase" evidence="7">
    <location>
        <begin position="3"/>
        <end position="211"/>
    </location>
</feature>
<reference evidence="8" key="1">
    <citation type="submission" date="2019-03" db="EMBL/GenBank/DDBJ databases">
        <title>Single cell metagenomics reveals metabolic interactions within the superorganism composed of flagellate Streblomastix strix and complex community of Bacteroidetes bacteria on its surface.</title>
        <authorList>
            <person name="Treitli S.C."/>
            <person name="Kolisko M."/>
            <person name="Husnik F."/>
            <person name="Keeling P."/>
            <person name="Hampl V."/>
        </authorList>
    </citation>
    <scope>NUCLEOTIDE SEQUENCE</scope>
    <source>
        <strain evidence="8">STM</strain>
    </source>
</reference>
<evidence type="ECO:0000256" key="2">
    <source>
        <dbReference type="ARBA" id="ARBA00022519"/>
    </source>
</evidence>
<dbReference type="InterPro" id="IPR029052">
    <property type="entry name" value="Metallo-depent_PP-like"/>
</dbReference>